<organism evidence="1 2">
    <name type="scientific">Bradyrhizobium zhengyangense</name>
    <dbReference type="NCBI Taxonomy" id="2911009"/>
    <lineage>
        <taxon>Bacteria</taxon>
        <taxon>Pseudomonadati</taxon>
        <taxon>Pseudomonadota</taxon>
        <taxon>Alphaproteobacteria</taxon>
        <taxon>Hyphomicrobiales</taxon>
        <taxon>Nitrobacteraceae</taxon>
        <taxon>Bradyrhizobium</taxon>
    </lineage>
</organism>
<dbReference type="EMBL" id="JAKLUA010000038">
    <property type="protein sequence ID" value="MCG2673217.1"/>
    <property type="molecule type" value="Genomic_DNA"/>
</dbReference>
<keyword evidence="2" id="KW-1185">Reference proteome</keyword>
<accession>A0ABS9M1S6</accession>
<name>A0ABS9M1S6_9BRAD</name>
<comment type="caution">
    <text evidence="1">The sequence shown here is derived from an EMBL/GenBank/DDBJ whole genome shotgun (WGS) entry which is preliminary data.</text>
</comment>
<evidence type="ECO:0000313" key="1">
    <source>
        <dbReference type="EMBL" id="MCG2673217.1"/>
    </source>
</evidence>
<dbReference type="Gene3D" id="3.40.50.150">
    <property type="entry name" value="Vaccinia Virus protein VP39"/>
    <property type="match status" value="1"/>
</dbReference>
<evidence type="ECO:0000313" key="2">
    <source>
        <dbReference type="Proteomes" id="UP001139012"/>
    </source>
</evidence>
<dbReference type="RefSeq" id="WP_237874242.1">
    <property type="nucleotide sequence ID" value="NZ_JAKLUA010000038.1"/>
</dbReference>
<protein>
    <recommendedName>
        <fullName evidence="3">Class I SAM-dependent methyltransferase</fullName>
    </recommendedName>
</protein>
<proteinExistence type="predicted"/>
<dbReference type="InterPro" id="IPR029063">
    <property type="entry name" value="SAM-dependent_MTases_sf"/>
</dbReference>
<evidence type="ECO:0008006" key="3">
    <source>
        <dbReference type="Google" id="ProtNLM"/>
    </source>
</evidence>
<reference evidence="1" key="1">
    <citation type="submission" date="2022-01" db="EMBL/GenBank/DDBJ databases">
        <title>Genome sequnece data of strain Bradyrhizobium sp. nov.</title>
        <authorList>
            <person name="Zhang J."/>
        </authorList>
    </citation>
    <scope>NUCLEOTIDE SEQUENCE</scope>
    <source>
        <strain evidence="1">WYCCWR 12774</strain>
    </source>
</reference>
<gene>
    <name evidence="1" type="ORF">L6637_40710</name>
</gene>
<dbReference type="Proteomes" id="UP001139012">
    <property type="component" value="Unassembled WGS sequence"/>
</dbReference>
<sequence length="278" mass="30967">MAIGEKLFRRIYGEAARIGRKGSFREREQFGLISRPNYLYGMLRAADCARYFGKTRVTAVEFGVASGAGLLNMVELASLIHAETGIEFRIVGFDTGKGLPQIQGYKDHPEIWNPGDFAMEQREQLLGKLGDRAEIIWGDIGDTVGPFTQSIDATAPLGFVSIDVDIYSATKSALKCLTGPTESYVPALSMYFDDINFFFANEWAGELAAIAEFNAENALRKIGQDRSLPGHRPIKAESWYSAMYVCHFLDHPARQTTATRPRLSISAHAEFMKSRFLF</sequence>